<comment type="caution">
    <text evidence="6">The sequence shown here is derived from an EMBL/GenBank/DDBJ whole genome shotgun (WGS) entry which is preliminary data.</text>
</comment>
<dbReference type="Pfam" id="PF25967">
    <property type="entry name" value="RND-MFP_C"/>
    <property type="match status" value="1"/>
</dbReference>
<evidence type="ECO:0000259" key="5">
    <source>
        <dbReference type="Pfam" id="PF25967"/>
    </source>
</evidence>
<sequence>MGIKQTGAKIIGFAKRRKKLSTTLGIILVIVAFITGRNIYKSFKPPEFGTAEVVRKDLLETIEVSGEVKAHEVADLHFQTAGKLAWIGVKEGDSVTKWQAVAGQDKRTLEGQLKQDLIAFEKEFRDFDQTKEDTRLVNLSFKRILEEAQYDLDNEVIDVEIRNLAIELATLVTPITGVVTRVDAPIAGVNITAADTIQVVNPETLYFEAEVDESDIASVGEELNAAIILDAYSDTEIESRVTSIDYTSSISDGGGTVFLVNFDLPKPEGVNYRLGLNGDASIITKKEENALALPLDAVDEDDQGSFVVVYKNKNFTKQAVTIGIESDEDVEVVSGLAQGDWVVLSGTIPEGMQIVDGR</sequence>
<comment type="subcellular location">
    <subcellularLocation>
        <location evidence="1">Cell envelope</location>
    </subcellularLocation>
</comment>
<evidence type="ECO:0000313" key="6">
    <source>
        <dbReference type="EMBL" id="OGY16120.1"/>
    </source>
</evidence>
<dbReference type="NCBIfam" id="TIGR01730">
    <property type="entry name" value="RND_mfp"/>
    <property type="match status" value="1"/>
</dbReference>
<evidence type="ECO:0000256" key="3">
    <source>
        <dbReference type="ARBA" id="ARBA00023054"/>
    </source>
</evidence>
<keyword evidence="4" id="KW-0472">Membrane</keyword>
<evidence type="ECO:0000256" key="1">
    <source>
        <dbReference type="ARBA" id="ARBA00004196"/>
    </source>
</evidence>
<accession>A0A1G1VL46</accession>
<dbReference type="Proteomes" id="UP000179069">
    <property type="component" value="Unassembled WGS sequence"/>
</dbReference>
<name>A0A1G1VL46_9BACT</name>
<comment type="similarity">
    <text evidence="2">Belongs to the membrane fusion protein (MFP) (TC 8.A.1) family.</text>
</comment>
<dbReference type="InterPro" id="IPR006143">
    <property type="entry name" value="RND_pump_MFP"/>
</dbReference>
<evidence type="ECO:0000256" key="2">
    <source>
        <dbReference type="ARBA" id="ARBA00009477"/>
    </source>
</evidence>
<feature type="domain" description="Multidrug resistance protein MdtA-like C-terminal permuted SH3" evidence="5">
    <location>
        <begin position="289"/>
        <end position="346"/>
    </location>
</feature>
<dbReference type="GO" id="GO:0030313">
    <property type="term" value="C:cell envelope"/>
    <property type="evidence" value="ECO:0007669"/>
    <property type="project" value="UniProtKB-SubCell"/>
</dbReference>
<keyword evidence="4" id="KW-0812">Transmembrane</keyword>
<feature type="transmembrane region" description="Helical" evidence="4">
    <location>
        <begin position="20"/>
        <end position="40"/>
    </location>
</feature>
<proteinExistence type="inferred from homology"/>
<keyword evidence="3" id="KW-0175">Coiled coil</keyword>
<keyword evidence="4" id="KW-1133">Transmembrane helix</keyword>
<dbReference type="PANTHER" id="PTHR32347">
    <property type="entry name" value="EFFLUX SYSTEM COMPONENT YKNX-RELATED"/>
    <property type="match status" value="1"/>
</dbReference>
<dbReference type="InterPro" id="IPR058627">
    <property type="entry name" value="MdtA-like_C"/>
</dbReference>
<organism evidence="6 7">
    <name type="scientific">Candidatus Chisholmbacteria bacterium RIFCSPHIGHO2_01_FULL_49_18</name>
    <dbReference type="NCBI Taxonomy" id="1797590"/>
    <lineage>
        <taxon>Bacteria</taxon>
        <taxon>Candidatus Chisholmiibacteriota</taxon>
    </lineage>
</organism>
<evidence type="ECO:0000256" key="4">
    <source>
        <dbReference type="SAM" id="Phobius"/>
    </source>
</evidence>
<gene>
    <name evidence="6" type="ORF">A2785_00850</name>
</gene>
<dbReference type="GO" id="GO:0022857">
    <property type="term" value="F:transmembrane transporter activity"/>
    <property type="evidence" value="ECO:0007669"/>
    <property type="project" value="InterPro"/>
</dbReference>
<protein>
    <recommendedName>
        <fullName evidence="5">Multidrug resistance protein MdtA-like C-terminal permuted SH3 domain-containing protein</fullName>
    </recommendedName>
</protein>
<evidence type="ECO:0000313" key="7">
    <source>
        <dbReference type="Proteomes" id="UP000179069"/>
    </source>
</evidence>
<dbReference type="Gene3D" id="2.40.30.170">
    <property type="match status" value="1"/>
</dbReference>
<dbReference type="InterPro" id="IPR050465">
    <property type="entry name" value="UPF0194_transport"/>
</dbReference>
<dbReference type="AlphaFoldDB" id="A0A1G1VL46"/>
<reference evidence="6 7" key="1">
    <citation type="journal article" date="2016" name="Nat. Commun.">
        <title>Thousands of microbial genomes shed light on interconnected biogeochemical processes in an aquifer system.</title>
        <authorList>
            <person name="Anantharaman K."/>
            <person name="Brown C.T."/>
            <person name="Hug L.A."/>
            <person name="Sharon I."/>
            <person name="Castelle C.J."/>
            <person name="Probst A.J."/>
            <person name="Thomas B.C."/>
            <person name="Singh A."/>
            <person name="Wilkins M.J."/>
            <person name="Karaoz U."/>
            <person name="Brodie E.L."/>
            <person name="Williams K.H."/>
            <person name="Hubbard S.S."/>
            <person name="Banfield J.F."/>
        </authorList>
    </citation>
    <scope>NUCLEOTIDE SEQUENCE [LARGE SCALE GENOMIC DNA]</scope>
</reference>
<dbReference type="GO" id="GO:0016020">
    <property type="term" value="C:membrane"/>
    <property type="evidence" value="ECO:0007669"/>
    <property type="project" value="InterPro"/>
</dbReference>
<dbReference type="SUPFAM" id="SSF111369">
    <property type="entry name" value="HlyD-like secretion proteins"/>
    <property type="match status" value="1"/>
</dbReference>
<dbReference type="Gene3D" id="2.40.420.20">
    <property type="match status" value="1"/>
</dbReference>
<dbReference type="EMBL" id="MHCI01000019">
    <property type="protein sequence ID" value="OGY16120.1"/>
    <property type="molecule type" value="Genomic_DNA"/>
</dbReference>